<proteinExistence type="predicted"/>
<name>A0ABM6YT34_9VIBR</name>
<accession>A0ABM6YT34</accession>
<organism evidence="1 2">
    <name type="scientific">Vibrio alfacsensis</name>
    <dbReference type="NCBI Taxonomy" id="1074311"/>
    <lineage>
        <taxon>Bacteria</taxon>
        <taxon>Pseudomonadati</taxon>
        <taxon>Pseudomonadota</taxon>
        <taxon>Gammaproteobacteria</taxon>
        <taxon>Vibrionales</taxon>
        <taxon>Vibrionaceae</taxon>
        <taxon>Vibrio</taxon>
    </lineage>
</organism>
<dbReference type="EMBL" id="CP032093">
    <property type="protein sequence ID" value="AXY00990.1"/>
    <property type="molecule type" value="Genomic_DNA"/>
</dbReference>
<protein>
    <submittedName>
        <fullName evidence="1">Uncharacterized protein</fullName>
    </submittedName>
</protein>
<dbReference type="RefSeq" id="WP_128810815.1">
    <property type="nucleotide sequence ID" value="NZ_CP032093.1"/>
</dbReference>
<evidence type="ECO:0000313" key="2">
    <source>
        <dbReference type="Proteomes" id="UP000262832"/>
    </source>
</evidence>
<dbReference type="Proteomes" id="UP000262832">
    <property type="component" value="Chromosome I"/>
</dbReference>
<evidence type="ECO:0000313" key="1">
    <source>
        <dbReference type="EMBL" id="AXY00990.1"/>
    </source>
</evidence>
<gene>
    <name evidence="1" type="ORF">D1115_06845</name>
</gene>
<reference evidence="1 2" key="1">
    <citation type="submission" date="2018-08" db="EMBL/GenBank/DDBJ databases">
        <title>Genomic taxonomy of the Vibrionaceae family.</title>
        <authorList>
            <person name="Gomez-Gil B."/>
            <person name="Tanaka M."/>
            <person name="Sawabe T."/>
            <person name="Enciso-Ibarra K."/>
        </authorList>
    </citation>
    <scope>NUCLEOTIDE SEQUENCE [LARGE SCALE GENOMIC DNA]</scope>
    <source>
        <strain evidence="1 2">CAIM 1831</strain>
    </source>
</reference>
<keyword evidence="2" id="KW-1185">Reference proteome</keyword>
<sequence length="403" mass="45489">MSEFYNPYQFIPLNDAPSGLAHKQEIGKKATTARHDYWGTETYSGRIICKLVTKTPVAIAAKHTKGNSNQPGQATLYTNPMTINSEKHDWPAIPATSLRGMVSAVAEAISDSPMRVFDNRHYSVRKPPQKALSAVGLLRKVRTKKNSDFQWELLPLSLPTMRNKKDEESRGYLHFFGMDRKLSECMKIYLGKDPVGTTSTCTDADQLKNEQDKGKFTIQCAINSNVTLKSLMDNYQQYFADNGTDLKKKGQYIIGQNFSKSYDSPLTSGLYRSTAFNFGKHDWFIPLTKETIENQQYWHPVSSDVINKLERMLLEVIPKDQSKNTNLLPKGYNIKPDQNGDIELIDGSIVLFDINSEGQVNELSYSQIWRKELNDTAKDFFPSGYISEDNGVALSPVDAILVQ</sequence>